<reference evidence="5 6" key="1">
    <citation type="submission" date="2024-03" db="EMBL/GenBank/DDBJ databases">
        <title>Human intestinal bacterial collection.</title>
        <authorList>
            <person name="Pauvert C."/>
            <person name="Hitch T.C.A."/>
            <person name="Clavel T."/>
        </authorList>
    </citation>
    <scope>NUCLEOTIDE SEQUENCE [LARGE SCALE GENOMIC DNA]</scope>
    <source>
        <strain evidence="5 6">CLA-AA-H78B</strain>
    </source>
</reference>
<name>A0ABV1I1D5_9FIRM</name>
<dbReference type="CDD" id="cd06267">
    <property type="entry name" value="PBP1_LacI_sugar_binding-like"/>
    <property type="match status" value="1"/>
</dbReference>
<evidence type="ECO:0000259" key="4">
    <source>
        <dbReference type="PROSITE" id="PS50932"/>
    </source>
</evidence>
<dbReference type="InterPro" id="IPR028082">
    <property type="entry name" value="Peripla_BP_I"/>
</dbReference>
<dbReference type="Pfam" id="PF00356">
    <property type="entry name" value="LacI"/>
    <property type="match status" value="1"/>
</dbReference>
<dbReference type="InterPro" id="IPR000843">
    <property type="entry name" value="HTH_LacI"/>
</dbReference>
<dbReference type="InterPro" id="IPR010982">
    <property type="entry name" value="Lambda_DNA-bd_dom_sf"/>
</dbReference>
<dbReference type="Gene3D" id="3.40.50.2300">
    <property type="match status" value="2"/>
</dbReference>
<evidence type="ECO:0000313" key="6">
    <source>
        <dbReference type="Proteomes" id="UP001470288"/>
    </source>
</evidence>
<dbReference type="EMBL" id="JBBMFC010000014">
    <property type="protein sequence ID" value="MEQ2579003.1"/>
    <property type="molecule type" value="Genomic_DNA"/>
</dbReference>
<keyword evidence="3" id="KW-0804">Transcription</keyword>
<evidence type="ECO:0000256" key="2">
    <source>
        <dbReference type="ARBA" id="ARBA00023125"/>
    </source>
</evidence>
<dbReference type="SMART" id="SM00354">
    <property type="entry name" value="HTH_LACI"/>
    <property type="match status" value="1"/>
</dbReference>
<evidence type="ECO:0000256" key="3">
    <source>
        <dbReference type="ARBA" id="ARBA00023163"/>
    </source>
</evidence>
<dbReference type="SUPFAM" id="SSF47413">
    <property type="entry name" value="lambda repressor-like DNA-binding domains"/>
    <property type="match status" value="1"/>
</dbReference>
<feature type="domain" description="HTH lacI-type" evidence="4">
    <location>
        <begin position="3"/>
        <end position="58"/>
    </location>
</feature>
<keyword evidence="6" id="KW-1185">Reference proteome</keyword>
<evidence type="ECO:0000313" key="5">
    <source>
        <dbReference type="EMBL" id="MEQ2579003.1"/>
    </source>
</evidence>
<dbReference type="Proteomes" id="UP001470288">
    <property type="component" value="Unassembled WGS sequence"/>
</dbReference>
<keyword evidence="1" id="KW-0805">Transcription regulation</keyword>
<proteinExistence type="predicted"/>
<protein>
    <submittedName>
        <fullName evidence="5">LacI family DNA-binding transcriptional regulator</fullName>
    </submittedName>
</protein>
<keyword evidence="2 5" id="KW-0238">DNA-binding</keyword>
<dbReference type="CDD" id="cd01392">
    <property type="entry name" value="HTH_LacI"/>
    <property type="match status" value="1"/>
</dbReference>
<dbReference type="Gene3D" id="1.10.260.40">
    <property type="entry name" value="lambda repressor-like DNA-binding domains"/>
    <property type="match status" value="1"/>
</dbReference>
<organism evidence="5 6">
    <name type="scientific">Hominiventricola aquisgranensis</name>
    <dbReference type="NCBI Taxonomy" id="3133164"/>
    <lineage>
        <taxon>Bacteria</taxon>
        <taxon>Bacillati</taxon>
        <taxon>Bacillota</taxon>
        <taxon>Clostridia</taxon>
        <taxon>Lachnospirales</taxon>
        <taxon>Lachnospiraceae</taxon>
        <taxon>Hominiventricola</taxon>
    </lineage>
</organism>
<dbReference type="PANTHER" id="PTHR30146">
    <property type="entry name" value="LACI-RELATED TRANSCRIPTIONAL REPRESSOR"/>
    <property type="match status" value="1"/>
</dbReference>
<dbReference type="InterPro" id="IPR046335">
    <property type="entry name" value="LacI/GalR-like_sensor"/>
</dbReference>
<dbReference type="Pfam" id="PF13377">
    <property type="entry name" value="Peripla_BP_3"/>
    <property type="match status" value="1"/>
</dbReference>
<dbReference type="GO" id="GO:0003677">
    <property type="term" value="F:DNA binding"/>
    <property type="evidence" value="ECO:0007669"/>
    <property type="project" value="UniProtKB-KW"/>
</dbReference>
<dbReference type="RefSeq" id="WP_349144491.1">
    <property type="nucleotide sequence ID" value="NZ_JBBMFC010000014.1"/>
</dbReference>
<dbReference type="PANTHER" id="PTHR30146:SF109">
    <property type="entry name" value="HTH-TYPE TRANSCRIPTIONAL REGULATOR GALS"/>
    <property type="match status" value="1"/>
</dbReference>
<evidence type="ECO:0000256" key="1">
    <source>
        <dbReference type="ARBA" id="ARBA00023015"/>
    </source>
</evidence>
<accession>A0ABV1I1D5</accession>
<comment type="caution">
    <text evidence="5">The sequence shown here is derived from an EMBL/GenBank/DDBJ whole genome shotgun (WGS) entry which is preliminary data.</text>
</comment>
<gene>
    <name evidence="5" type="ORF">WMO62_09155</name>
</gene>
<dbReference type="PROSITE" id="PS50932">
    <property type="entry name" value="HTH_LACI_2"/>
    <property type="match status" value="1"/>
</dbReference>
<dbReference type="SUPFAM" id="SSF53822">
    <property type="entry name" value="Periplasmic binding protein-like I"/>
    <property type="match status" value="1"/>
</dbReference>
<sequence>MEKTLKQLAQEAGVSIATVSKVVNGRDEHISEATRKRIRELVESSGYRPNAIAKGLKEKKTNTIGFVLPDISNPFFPEIARGIEDEAKKYGFAVVFCNTDNDVVREESCISFLRSKMVDGLIFTQTTRESVFSKELIGNIPVVVVDRGIDTNSKNIGKIYVNCMGAIYDATCRLIKQGCEKIAFISANLGKERDYRYEGYEKALKQYKRTVDSAMIFKNDYNEETGYQGIQKICRICRIDGLVCGNDLIATGAIQALSEGGWKIPEDIKIVGLDDVMFAKYLSPPLTTIAQPAYEMGKEAAKMLIRHITNGEPLYSKELPYEMRVRSSG</sequence>